<dbReference type="EMBL" id="JMIH01000011">
    <property type="protein sequence ID" value="KEO75521.1"/>
    <property type="molecule type" value="Genomic_DNA"/>
</dbReference>
<evidence type="ECO:0000313" key="2">
    <source>
        <dbReference type="EMBL" id="KEO75521.1"/>
    </source>
</evidence>
<evidence type="ECO:0000313" key="3">
    <source>
        <dbReference type="Proteomes" id="UP000027821"/>
    </source>
</evidence>
<dbReference type="STRING" id="1048983.EL17_01345"/>
<dbReference type="GO" id="GO:0042781">
    <property type="term" value="F:3'-tRNA processing endoribonuclease activity"/>
    <property type="evidence" value="ECO:0007669"/>
    <property type="project" value="TreeGrafter"/>
</dbReference>
<gene>
    <name evidence="2" type="ORF">EL17_01345</name>
</gene>
<accession>A0A074KZV1</accession>
<comment type="caution">
    <text evidence="2">The sequence shown here is derived from an EMBL/GenBank/DDBJ whole genome shotgun (WGS) entry which is preliminary data.</text>
</comment>
<sequence>MNLKILGCGDAFCSGGKFNSAFFFSTSHINFLLECGATTLLALKKHRIPTHSIDAVIISHFHGDHFGGLIFLLLEEKKNKREKPLYIVSPIGMDDKLKAAADLFYPGSDILSDLNIIYKFYGAHQQLDLGSLVIKTFPVIHSPDTLPHGVRMEVDGVTIAYSGDTEWTEEIIPLSDEADLFICECNFYSTESAGHLSYKVLSNKDLNCKRLLLTHLGEEMLHLKADIQYEVAEDGKEYIISGIK</sequence>
<keyword evidence="3" id="KW-1185">Reference proteome</keyword>
<dbReference type="PANTHER" id="PTHR46018:SF7">
    <property type="entry name" value="RIBONUCLEASE Z"/>
    <property type="match status" value="1"/>
</dbReference>
<dbReference type="Pfam" id="PF23023">
    <property type="entry name" value="Anti-Pycsar_Apyc1"/>
    <property type="match status" value="1"/>
</dbReference>
<feature type="domain" description="Metallo-beta-lactamase" evidence="1">
    <location>
        <begin position="18"/>
        <end position="215"/>
    </location>
</feature>
<evidence type="ECO:0000259" key="1">
    <source>
        <dbReference type="SMART" id="SM00849"/>
    </source>
</evidence>
<reference evidence="2 3" key="1">
    <citation type="submission" date="2014-04" db="EMBL/GenBank/DDBJ databases">
        <title>Characterization and application of a salt tolerant electro-active bacterium.</title>
        <authorList>
            <person name="Yang L."/>
            <person name="Wei S."/>
            <person name="Tay Q.X.M."/>
        </authorList>
    </citation>
    <scope>NUCLEOTIDE SEQUENCE [LARGE SCALE GENOMIC DNA]</scope>
    <source>
        <strain evidence="2 3">LY1</strain>
    </source>
</reference>
<proteinExistence type="predicted"/>
<dbReference type="SUPFAM" id="SSF56281">
    <property type="entry name" value="Metallo-hydrolase/oxidoreductase"/>
    <property type="match status" value="1"/>
</dbReference>
<organism evidence="2 3">
    <name type="scientific">Anditalea andensis</name>
    <dbReference type="NCBI Taxonomy" id="1048983"/>
    <lineage>
        <taxon>Bacteria</taxon>
        <taxon>Pseudomonadati</taxon>
        <taxon>Bacteroidota</taxon>
        <taxon>Cytophagia</taxon>
        <taxon>Cytophagales</taxon>
        <taxon>Cytophagaceae</taxon>
        <taxon>Anditalea</taxon>
    </lineage>
</organism>
<protein>
    <recommendedName>
        <fullName evidence="1">Metallo-beta-lactamase domain-containing protein</fullName>
    </recommendedName>
</protein>
<dbReference type="Gene3D" id="3.60.15.10">
    <property type="entry name" value="Ribonuclease Z/Hydroxyacylglutathione hydrolase-like"/>
    <property type="match status" value="1"/>
</dbReference>
<name>A0A074KZV1_9BACT</name>
<dbReference type="PANTHER" id="PTHR46018">
    <property type="entry name" value="ZINC PHOSPHODIESTERASE ELAC PROTEIN 1"/>
    <property type="match status" value="1"/>
</dbReference>
<dbReference type="InterPro" id="IPR036866">
    <property type="entry name" value="RibonucZ/Hydroxyglut_hydro"/>
</dbReference>
<dbReference type="CDD" id="cd07740">
    <property type="entry name" value="metallo-hydrolase-like_MBL-fold"/>
    <property type="match status" value="1"/>
</dbReference>
<dbReference type="SMART" id="SM00849">
    <property type="entry name" value="Lactamase_B"/>
    <property type="match status" value="1"/>
</dbReference>
<dbReference type="Proteomes" id="UP000027821">
    <property type="component" value="Unassembled WGS sequence"/>
</dbReference>
<dbReference type="InterPro" id="IPR001279">
    <property type="entry name" value="Metallo-B-lactamas"/>
</dbReference>
<dbReference type="AlphaFoldDB" id="A0A074KZV1"/>
<dbReference type="eggNOG" id="COG1234">
    <property type="taxonomic scope" value="Bacteria"/>
</dbReference>